<dbReference type="SMART" id="SM00342">
    <property type="entry name" value="HTH_ARAC"/>
    <property type="match status" value="1"/>
</dbReference>
<dbReference type="EMBL" id="JACJJG010000085">
    <property type="protein sequence ID" value="MBM6674481.1"/>
    <property type="molecule type" value="Genomic_DNA"/>
</dbReference>
<evidence type="ECO:0000259" key="4">
    <source>
        <dbReference type="PROSITE" id="PS01124"/>
    </source>
</evidence>
<dbReference type="SUPFAM" id="SSF46689">
    <property type="entry name" value="Homeodomain-like"/>
    <property type="match status" value="1"/>
</dbReference>
<sequence length="290" mass="34042">MLTYKKTLDIDELIANHATVSVHKYGFFLCRQGWAKILLGAKTYNISRNHLCIYTPNTFLHILERSHDLAGILEEDDVDAYYPVVSLIDIRKRLRIRDESCVALSEREAAEIVALMDVIGDAKRPRPISAAYERHGDGTQYSRQETVPLTTIRDNYLRHLYYALCLKVLDVYFSNTPVEAVPQDRDDTVLNRFVISVHENCHRQRTVKYYADEQHLSPYYFSSIIKKRSGRAALQWIESVTMTFIRQYLRCTDMSLKEISDRMYFPDQSTFSRYFKHHEGCTPSEYRMRR</sequence>
<reference evidence="5" key="2">
    <citation type="journal article" date="2021" name="Sci. Rep.">
        <title>The distribution of antibiotic resistance genes in chicken gut microbiota commensals.</title>
        <authorList>
            <person name="Juricova H."/>
            <person name="Matiasovicova J."/>
            <person name="Kubasova T."/>
            <person name="Cejkova D."/>
            <person name="Rychlik I."/>
        </authorList>
    </citation>
    <scope>NUCLEOTIDE SEQUENCE</scope>
    <source>
        <strain evidence="5">An824</strain>
    </source>
</reference>
<dbReference type="RefSeq" id="WP_205105624.1">
    <property type="nucleotide sequence ID" value="NZ_JACJJG010000085.1"/>
</dbReference>
<keyword evidence="3" id="KW-0804">Transcription</keyword>
<dbReference type="InterPro" id="IPR018060">
    <property type="entry name" value="HTH_AraC"/>
</dbReference>
<proteinExistence type="predicted"/>
<accession>A0A938WVQ2</accession>
<evidence type="ECO:0000313" key="5">
    <source>
        <dbReference type="EMBL" id="MBM6674481.1"/>
    </source>
</evidence>
<comment type="caution">
    <text evidence="5">The sequence shown here is derived from an EMBL/GenBank/DDBJ whole genome shotgun (WGS) entry which is preliminary data.</text>
</comment>
<dbReference type="PROSITE" id="PS01124">
    <property type="entry name" value="HTH_ARAC_FAMILY_2"/>
    <property type="match status" value="1"/>
</dbReference>
<dbReference type="PANTHER" id="PTHR43280">
    <property type="entry name" value="ARAC-FAMILY TRANSCRIPTIONAL REGULATOR"/>
    <property type="match status" value="1"/>
</dbReference>
<keyword evidence="6" id="KW-1185">Reference proteome</keyword>
<reference evidence="5" key="1">
    <citation type="submission" date="2020-08" db="EMBL/GenBank/DDBJ databases">
        <authorList>
            <person name="Cejkova D."/>
            <person name="Kubasova T."/>
            <person name="Jahodarova E."/>
            <person name="Rychlik I."/>
        </authorList>
    </citation>
    <scope>NUCLEOTIDE SEQUENCE</scope>
    <source>
        <strain evidence="5">An824</strain>
    </source>
</reference>
<dbReference type="PANTHER" id="PTHR43280:SF32">
    <property type="entry name" value="TRANSCRIPTIONAL REGULATORY PROTEIN"/>
    <property type="match status" value="1"/>
</dbReference>
<dbReference type="GO" id="GO:0003700">
    <property type="term" value="F:DNA-binding transcription factor activity"/>
    <property type="evidence" value="ECO:0007669"/>
    <property type="project" value="InterPro"/>
</dbReference>
<name>A0A938WVQ2_9BACT</name>
<evidence type="ECO:0000256" key="1">
    <source>
        <dbReference type="ARBA" id="ARBA00023015"/>
    </source>
</evidence>
<feature type="domain" description="HTH araC/xylS-type" evidence="4">
    <location>
        <begin position="191"/>
        <end position="289"/>
    </location>
</feature>
<protein>
    <submittedName>
        <fullName evidence="5">Helix-turn-helix transcriptional regulator</fullName>
    </submittedName>
</protein>
<dbReference type="InterPro" id="IPR009057">
    <property type="entry name" value="Homeodomain-like_sf"/>
</dbReference>
<evidence type="ECO:0000256" key="2">
    <source>
        <dbReference type="ARBA" id="ARBA00023125"/>
    </source>
</evidence>
<dbReference type="Pfam" id="PF12833">
    <property type="entry name" value="HTH_18"/>
    <property type="match status" value="1"/>
</dbReference>
<dbReference type="GO" id="GO:0043565">
    <property type="term" value="F:sequence-specific DNA binding"/>
    <property type="evidence" value="ECO:0007669"/>
    <property type="project" value="InterPro"/>
</dbReference>
<evidence type="ECO:0000256" key="3">
    <source>
        <dbReference type="ARBA" id="ARBA00023163"/>
    </source>
</evidence>
<organism evidence="5 6">
    <name type="scientific">Marseilla massiliensis</name>
    <dbReference type="NCBI Taxonomy" id="1841864"/>
    <lineage>
        <taxon>Bacteria</taxon>
        <taxon>Pseudomonadati</taxon>
        <taxon>Bacteroidota</taxon>
        <taxon>Bacteroidia</taxon>
        <taxon>Bacteroidales</taxon>
        <taxon>Prevotellaceae</taxon>
        <taxon>Marseilla</taxon>
    </lineage>
</organism>
<keyword evidence="2" id="KW-0238">DNA-binding</keyword>
<evidence type="ECO:0000313" key="6">
    <source>
        <dbReference type="Proteomes" id="UP000706891"/>
    </source>
</evidence>
<dbReference type="Proteomes" id="UP000706891">
    <property type="component" value="Unassembled WGS sequence"/>
</dbReference>
<gene>
    <name evidence="5" type="ORF">H6A34_11425</name>
</gene>
<dbReference type="Gene3D" id="1.10.10.60">
    <property type="entry name" value="Homeodomain-like"/>
    <property type="match status" value="1"/>
</dbReference>
<keyword evidence="1" id="KW-0805">Transcription regulation</keyword>
<dbReference type="AlphaFoldDB" id="A0A938WVQ2"/>